<gene>
    <name evidence="2" type="ORF">RND71_013362</name>
</gene>
<dbReference type="GO" id="GO:0009739">
    <property type="term" value="P:response to gibberellin"/>
    <property type="evidence" value="ECO:0007669"/>
    <property type="project" value="TreeGrafter"/>
</dbReference>
<reference evidence="2" key="1">
    <citation type="submission" date="2023-12" db="EMBL/GenBank/DDBJ databases">
        <title>Genome assembly of Anisodus tanguticus.</title>
        <authorList>
            <person name="Wang Y.-J."/>
        </authorList>
    </citation>
    <scope>NUCLEOTIDE SEQUENCE</scope>
    <source>
        <strain evidence="2">KB-2021</strain>
        <tissue evidence="2">Leaf</tissue>
    </source>
</reference>
<organism evidence="2 3">
    <name type="scientific">Anisodus tanguticus</name>
    <dbReference type="NCBI Taxonomy" id="243964"/>
    <lineage>
        <taxon>Eukaryota</taxon>
        <taxon>Viridiplantae</taxon>
        <taxon>Streptophyta</taxon>
        <taxon>Embryophyta</taxon>
        <taxon>Tracheophyta</taxon>
        <taxon>Spermatophyta</taxon>
        <taxon>Magnoliopsida</taxon>
        <taxon>eudicotyledons</taxon>
        <taxon>Gunneridae</taxon>
        <taxon>Pentapetalae</taxon>
        <taxon>asterids</taxon>
        <taxon>lamiids</taxon>
        <taxon>Solanales</taxon>
        <taxon>Solanaceae</taxon>
        <taxon>Solanoideae</taxon>
        <taxon>Hyoscyameae</taxon>
        <taxon>Anisodus</taxon>
    </lineage>
</organism>
<name>A0AAE1SGH1_9SOLA</name>
<dbReference type="EMBL" id="JAVYJV010000006">
    <property type="protein sequence ID" value="KAK4369570.1"/>
    <property type="molecule type" value="Genomic_DNA"/>
</dbReference>
<dbReference type="AlphaFoldDB" id="A0AAE1SGH1"/>
<evidence type="ECO:0000256" key="1">
    <source>
        <dbReference type="ARBA" id="ARBA00023125"/>
    </source>
</evidence>
<dbReference type="InterPro" id="IPR052245">
    <property type="entry name" value="Plant_Stress_Dev_TF"/>
</dbReference>
<dbReference type="Proteomes" id="UP001291623">
    <property type="component" value="Unassembled WGS sequence"/>
</dbReference>
<dbReference type="GO" id="GO:0006355">
    <property type="term" value="P:regulation of DNA-templated transcription"/>
    <property type="evidence" value="ECO:0007669"/>
    <property type="project" value="UniProtKB-ARBA"/>
</dbReference>
<protein>
    <submittedName>
        <fullName evidence="2">Uncharacterized protein</fullName>
    </submittedName>
</protein>
<evidence type="ECO:0000313" key="3">
    <source>
        <dbReference type="Proteomes" id="UP001291623"/>
    </source>
</evidence>
<sequence length="214" mass="23241">MAATLKLATDFNYSGEQLIRGTGRTPTHVATHERKCFSRLNDANKAKRRRSIHDITSVDAADISEPSQGQKFDKLKGPCGGQLQWPITNYVTEAFDRGMISLPGPVTNYLIEGPSVVNPEKFPLGAAVGSELNSSFLDVDEFLLSIEDLITVPAEGTSGAWRGVDTRTYPSLSLQPSIAGGGTGMYTHPFIKVRVAGRADDEAVGWIHSSRSYR</sequence>
<keyword evidence="1" id="KW-0238">DNA-binding</keyword>
<dbReference type="GO" id="GO:0003677">
    <property type="term" value="F:DNA binding"/>
    <property type="evidence" value="ECO:0007669"/>
    <property type="project" value="UniProtKB-KW"/>
</dbReference>
<dbReference type="PANTHER" id="PTHR44191:SF17">
    <property type="entry name" value="I-BOX BINDING FACTOR"/>
    <property type="match status" value="1"/>
</dbReference>
<comment type="caution">
    <text evidence="2">The sequence shown here is derived from an EMBL/GenBank/DDBJ whole genome shotgun (WGS) entry which is preliminary data.</text>
</comment>
<dbReference type="PANTHER" id="PTHR44191">
    <property type="entry name" value="TRANSCRIPTION FACTOR KUA1"/>
    <property type="match status" value="1"/>
</dbReference>
<proteinExistence type="predicted"/>
<keyword evidence="3" id="KW-1185">Reference proteome</keyword>
<evidence type="ECO:0000313" key="2">
    <source>
        <dbReference type="EMBL" id="KAK4369570.1"/>
    </source>
</evidence>
<accession>A0AAE1SGH1</accession>
<dbReference type="GO" id="GO:0009751">
    <property type="term" value="P:response to salicylic acid"/>
    <property type="evidence" value="ECO:0007669"/>
    <property type="project" value="TreeGrafter"/>
</dbReference>